<evidence type="ECO:0000313" key="3">
    <source>
        <dbReference type="EMBL" id="AKG91492.1"/>
    </source>
</evidence>
<protein>
    <submittedName>
        <fullName evidence="3">Putative permease, DMT superfamily</fullName>
    </submittedName>
</protein>
<feature type="transmembrane region" description="Helical" evidence="1">
    <location>
        <begin position="28"/>
        <end position="48"/>
    </location>
</feature>
<reference evidence="3 4" key="1">
    <citation type="submission" date="2015-04" db="EMBL/GenBank/DDBJ databases">
        <title>The complete genome sequence of the hyperthermophilic, obligate iron-reducing archaeon Geoglobus ahangari strain 234T.</title>
        <authorList>
            <person name="Manzella M.P."/>
            <person name="Holmes D.E."/>
            <person name="Rocheleau J.M."/>
            <person name="Chung A."/>
            <person name="Reguera G."/>
            <person name="Kashefi K."/>
        </authorList>
    </citation>
    <scope>NUCLEOTIDE SEQUENCE [LARGE SCALE GENOMIC DNA]</scope>
    <source>
        <strain evidence="3 4">234</strain>
    </source>
</reference>
<dbReference type="Pfam" id="PF00892">
    <property type="entry name" value="EamA"/>
    <property type="match status" value="2"/>
</dbReference>
<feature type="transmembrane region" description="Helical" evidence="1">
    <location>
        <begin position="83"/>
        <end position="103"/>
    </location>
</feature>
<sequence length="264" mass="28414">MRGELAVLLSAILMGTLPYFIKSLQLSPFSATFYRVSVGLMFVALFMLIRRERPVFGKELALLGVLNTGVVFFYITAITHLSAATAALLLYMAPVYVMVFAMVKGGVTRTSILSLVLGITGLYLLLSPEKELNVGIISGFISGLVYAGAFIMLNRLGKVYSPIQITFSNLLIGVILLAPLFRFEFGDPILTLGLGLIPTAIPFILLSYGMGRVRVEKGPVIALIEPVTAGTVGFLAFHEVLSGVQLFGALLVLCAVFLSLREGS</sequence>
<dbReference type="SUPFAM" id="SSF103481">
    <property type="entry name" value="Multidrug resistance efflux transporter EmrE"/>
    <property type="match status" value="2"/>
</dbReference>
<dbReference type="KEGG" id="gah:GAH_01197"/>
<evidence type="ECO:0000313" key="4">
    <source>
        <dbReference type="Proteomes" id="UP000034723"/>
    </source>
</evidence>
<feature type="domain" description="EamA" evidence="2">
    <location>
        <begin position="134"/>
        <end position="260"/>
    </location>
</feature>
<feature type="transmembrane region" description="Helical" evidence="1">
    <location>
        <begin position="110"/>
        <end position="126"/>
    </location>
</feature>
<feature type="transmembrane region" description="Helical" evidence="1">
    <location>
        <begin position="220"/>
        <end position="237"/>
    </location>
</feature>
<name>A0A0F7IFC6_9EURY</name>
<dbReference type="GeneID" id="24803770"/>
<feature type="transmembrane region" description="Helical" evidence="1">
    <location>
        <begin position="243"/>
        <end position="260"/>
    </location>
</feature>
<dbReference type="PATRIC" id="fig|113653.22.peg.1190"/>
<dbReference type="HOGENOM" id="CLU_033863_9_1_2"/>
<dbReference type="RefSeq" id="WP_048095311.1">
    <property type="nucleotide sequence ID" value="NZ_CP011267.1"/>
</dbReference>
<dbReference type="InterPro" id="IPR037185">
    <property type="entry name" value="EmrE-like"/>
</dbReference>
<accession>A0A0F7IFC6</accession>
<feature type="transmembrane region" description="Helical" evidence="1">
    <location>
        <begin position="189"/>
        <end position="208"/>
    </location>
</feature>
<feature type="transmembrane region" description="Helical" evidence="1">
    <location>
        <begin position="60"/>
        <end position="77"/>
    </location>
</feature>
<dbReference type="Proteomes" id="UP000034723">
    <property type="component" value="Chromosome"/>
</dbReference>
<dbReference type="InParanoid" id="A0A0F7IFC6"/>
<dbReference type="EMBL" id="CP011267">
    <property type="protein sequence ID" value="AKG91492.1"/>
    <property type="molecule type" value="Genomic_DNA"/>
</dbReference>
<dbReference type="PANTHER" id="PTHR22911">
    <property type="entry name" value="ACYL-MALONYL CONDENSING ENZYME-RELATED"/>
    <property type="match status" value="1"/>
</dbReference>
<dbReference type="GO" id="GO:0016020">
    <property type="term" value="C:membrane"/>
    <property type="evidence" value="ECO:0007669"/>
    <property type="project" value="InterPro"/>
</dbReference>
<dbReference type="AlphaFoldDB" id="A0A0F7IFC6"/>
<evidence type="ECO:0000259" key="2">
    <source>
        <dbReference type="Pfam" id="PF00892"/>
    </source>
</evidence>
<evidence type="ECO:0000256" key="1">
    <source>
        <dbReference type="SAM" id="Phobius"/>
    </source>
</evidence>
<keyword evidence="1" id="KW-0472">Membrane</keyword>
<proteinExistence type="predicted"/>
<feature type="domain" description="EamA" evidence="2">
    <location>
        <begin position="2"/>
        <end position="126"/>
    </location>
</feature>
<gene>
    <name evidence="3" type="ORF">GAH_01197</name>
</gene>
<feature type="transmembrane region" description="Helical" evidence="1">
    <location>
        <begin position="132"/>
        <end position="153"/>
    </location>
</feature>
<organism evidence="3 4">
    <name type="scientific">Geoglobus ahangari</name>
    <dbReference type="NCBI Taxonomy" id="113653"/>
    <lineage>
        <taxon>Archaea</taxon>
        <taxon>Methanobacteriati</taxon>
        <taxon>Methanobacteriota</taxon>
        <taxon>Archaeoglobi</taxon>
        <taxon>Archaeoglobales</taxon>
        <taxon>Archaeoglobaceae</taxon>
        <taxon>Geoglobus</taxon>
    </lineage>
</organism>
<dbReference type="InterPro" id="IPR000620">
    <property type="entry name" value="EamA_dom"/>
</dbReference>
<dbReference type="OrthoDB" id="148240at2157"/>
<feature type="transmembrane region" description="Helical" evidence="1">
    <location>
        <begin position="165"/>
        <end position="183"/>
    </location>
</feature>
<keyword evidence="1" id="KW-0812">Transmembrane</keyword>
<keyword evidence="4" id="KW-1185">Reference proteome</keyword>
<dbReference type="PANTHER" id="PTHR22911:SF79">
    <property type="entry name" value="MOBA-LIKE NTP TRANSFERASE DOMAIN-CONTAINING PROTEIN"/>
    <property type="match status" value="1"/>
</dbReference>
<keyword evidence="1" id="KW-1133">Transmembrane helix</keyword>
<dbReference type="STRING" id="113653.GAH_01197"/>